<keyword evidence="2" id="KW-1185">Reference proteome</keyword>
<evidence type="ECO:0000313" key="2">
    <source>
        <dbReference type="Proteomes" id="UP000030147"/>
    </source>
</evidence>
<dbReference type="EMBL" id="AVBF01000028">
    <property type="protein sequence ID" value="KGP72578.1"/>
    <property type="molecule type" value="Genomic_DNA"/>
</dbReference>
<name>A0A0A2TDS5_9BACI</name>
<evidence type="ECO:0008006" key="3">
    <source>
        <dbReference type="Google" id="ProtNLM"/>
    </source>
</evidence>
<protein>
    <recommendedName>
        <fullName evidence="3">SCP2 domain-containing protein</fullName>
    </recommendedName>
</protein>
<sequence length="107" mass="12380">MNAKELYAWLERVEKRSDLGPLLKDRSLLVSFYSNAEQVCLEIDNGKLFVHNRKDSNVQVMVEADSYTLQLIWSGEMKLLKVPTHLIKMNGRYKDVLLIEALFHLSA</sequence>
<dbReference type="eggNOG" id="ENOG5031FCV">
    <property type="taxonomic scope" value="Bacteria"/>
</dbReference>
<gene>
    <name evidence="1" type="ORF">N782_11700</name>
</gene>
<comment type="caution">
    <text evidence="1">The sequence shown here is derived from an EMBL/GenBank/DDBJ whole genome shotgun (WGS) entry which is preliminary data.</text>
</comment>
<proteinExistence type="predicted"/>
<evidence type="ECO:0000313" key="1">
    <source>
        <dbReference type="EMBL" id="KGP72578.1"/>
    </source>
</evidence>
<dbReference type="RefSeq" id="WP_036819627.1">
    <property type="nucleotide sequence ID" value="NZ_AVBF01000028.1"/>
</dbReference>
<accession>A0A0A2TDS5</accession>
<reference evidence="1 2" key="1">
    <citation type="journal article" date="2015" name="Stand. Genomic Sci.">
        <title>High quality draft genome sequence of the moderately halophilic bacterium Pontibacillus yanchengensis Y32(T) and comparison among Pontibacillus genomes.</title>
        <authorList>
            <person name="Huang J."/>
            <person name="Qiao Z.X."/>
            <person name="Tang J.W."/>
            <person name="Wang G."/>
        </authorList>
    </citation>
    <scope>NUCLEOTIDE SEQUENCE [LARGE SCALE GENOMIC DNA]</scope>
    <source>
        <strain evidence="1 2">Y32</strain>
    </source>
</reference>
<dbReference type="Proteomes" id="UP000030147">
    <property type="component" value="Unassembled WGS sequence"/>
</dbReference>
<dbReference type="AlphaFoldDB" id="A0A0A2TDS5"/>
<organism evidence="1 2">
    <name type="scientific">Pontibacillus yanchengensis Y32</name>
    <dbReference type="NCBI Taxonomy" id="1385514"/>
    <lineage>
        <taxon>Bacteria</taxon>
        <taxon>Bacillati</taxon>
        <taxon>Bacillota</taxon>
        <taxon>Bacilli</taxon>
        <taxon>Bacillales</taxon>
        <taxon>Bacillaceae</taxon>
        <taxon>Pontibacillus</taxon>
    </lineage>
</organism>
<dbReference type="OrthoDB" id="2692011at2"/>